<dbReference type="InterPro" id="IPR002737">
    <property type="entry name" value="MEMO1_fam"/>
</dbReference>
<gene>
    <name evidence="2" type="ORF">EGYM00392_LOCUS6477</name>
</gene>
<protein>
    <recommendedName>
        <fullName evidence="3">Protein MEMO1</fullName>
    </recommendedName>
</protein>
<proteinExistence type="inferred from homology"/>
<evidence type="ECO:0000313" key="2">
    <source>
        <dbReference type="EMBL" id="CAD8995421.1"/>
    </source>
</evidence>
<dbReference type="HAMAP" id="MF_00055">
    <property type="entry name" value="MEMO1"/>
    <property type="match status" value="1"/>
</dbReference>
<dbReference type="Gene3D" id="3.40.830.10">
    <property type="entry name" value="LigB-like"/>
    <property type="match status" value="1"/>
</dbReference>
<dbReference type="Pfam" id="PF01875">
    <property type="entry name" value="Memo"/>
    <property type="match status" value="1"/>
</dbReference>
<dbReference type="CDD" id="cd07361">
    <property type="entry name" value="MEMO_like"/>
    <property type="match status" value="1"/>
</dbReference>
<evidence type="ECO:0000256" key="1">
    <source>
        <dbReference type="ARBA" id="ARBA00006315"/>
    </source>
</evidence>
<dbReference type="EMBL" id="HBGA01016693">
    <property type="protein sequence ID" value="CAD8995421.1"/>
    <property type="molecule type" value="Transcribed_RNA"/>
</dbReference>
<dbReference type="NCBIfam" id="TIGR04336">
    <property type="entry name" value="AmmeMemoSam_B"/>
    <property type="match status" value="1"/>
</dbReference>
<dbReference type="PANTHER" id="PTHR11060:SF0">
    <property type="entry name" value="PROTEIN MEMO1"/>
    <property type="match status" value="1"/>
</dbReference>
<accession>A0A7S1N4D9</accession>
<organism evidence="2">
    <name type="scientific">Eutreptiella gymnastica</name>
    <dbReference type="NCBI Taxonomy" id="73025"/>
    <lineage>
        <taxon>Eukaryota</taxon>
        <taxon>Discoba</taxon>
        <taxon>Euglenozoa</taxon>
        <taxon>Euglenida</taxon>
        <taxon>Spirocuta</taxon>
        <taxon>Euglenophyceae</taxon>
        <taxon>Eutreptiales</taxon>
        <taxon>Eutreptiaceae</taxon>
        <taxon>Eutreptiella</taxon>
    </lineage>
</organism>
<evidence type="ECO:0008006" key="3">
    <source>
        <dbReference type="Google" id="ProtNLM"/>
    </source>
</evidence>
<comment type="similarity">
    <text evidence="1">Belongs to the MEMO1 family.</text>
</comment>
<name>A0A7S1N4D9_9EUGL</name>
<dbReference type="AlphaFoldDB" id="A0A7S1N4D9"/>
<dbReference type="PANTHER" id="PTHR11060">
    <property type="entry name" value="PROTEIN MEMO1"/>
    <property type="match status" value="1"/>
</dbReference>
<sequence length="298" mass="32908">MSVRTASHSGSWYTNNPVQLEAQVDGWLRAAKPPPHARIRALISPHAGLSYSGRTASYAYSHVQLDGVKRIFILGPSHHEYLPGIAVSPFQKWACPLGELHVDTAMLQELQAQSTPQLPIMAFGKSADEEEHSLEMQIPFIAQLLRTSSGAVRTDIGIVPIVVGSLSGQQEVEYGQLLAPYLQDPANLFCISSDFCHWGTRFRYTHYDPRCGQIHESIEVLDKEGMALIQAQDYAGWVQYLQTTKNTICGRVPISLLLTAMQAMNNPFEVKWVQYAQSQAITSKSESSVSYAAGVVFA</sequence>
<reference evidence="2" key="1">
    <citation type="submission" date="2021-01" db="EMBL/GenBank/DDBJ databases">
        <authorList>
            <person name="Corre E."/>
            <person name="Pelletier E."/>
            <person name="Niang G."/>
            <person name="Scheremetjew M."/>
            <person name="Finn R."/>
            <person name="Kale V."/>
            <person name="Holt S."/>
            <person name="Cochrane G."/>
            <person name="Meng A."/>
            <person name="Brown T."/>
            <person name="Cohen L."/>
        </authorList>
    </citation>
    <scope>NUCLEOTIDE SEQUENCE</scope>
    <source>
        <strain evidence="2">NIES-381</strain>
    </source>
</reference>